<dbReference type="SUPFAM" id="SSF161098">
    <property type="entry name" value="MetI-like"/>
    <property type="match status" value="1"/>
</dbReference>
<evidence type="ECO:0000256" key="7">
    <source>
        <dbReference type="RuleBase" id="RU363032"/>
    </source>
</evidence>
<protein>
    <submittedName>
        <fullName evidence="10">Amino acid ABC transporter permease</fullName>
    </submittedName>
</protein>
<dbReference type="PROSITE" id="PS50928">
    <property type="entry name" value="ABC_TM1"/>
    <property type="match status" value="1"/>
</dbReference>
<name>A0A853EN59_9ACTO</name>
<evidence type="ECO:0000256" key="1">
    <source>
        <dbReference type="ARBA" id="ARBA00004651"/>
    </source>
</evidence>
<dbReference type="EMBL" id="JACBXV010000075">
    <property type="protein sequence ID" value="NYS69206.1"/>
    <property type="molecule type" value="Genomic_DNA"/>
</dbReference>
<feature type="transmembrane region" description="Helical" evidence="7">
    <location>
        <begin position="94"/>
        <end position="114"/>
    </location>
</feature>
<feature type="transmembrane region" description="Helical" evidence="7">
    <location>
        <begin position="161"/>
        <end position="186"/>
    </location>
</feature>
<dbReference type="InterPro" id="IPR043429">
    <property type="entry name" value="ArtM/GltK/GlnP/TcyL/YhdX-like"/>
</dbReference>
<dbReference type="InterPro" id="IPR010065">
    <property type="entry name" value="AA_ABC_transptr_permease_3TM"/>
</dbReference>
<dbReference type="InterPro" id="IPR035906">
    <property type="entry name" value="MetI-like_sf"/>
</dbReference>
<evidence type="ECO:0000256" key="6">
    <source>
        <dbReference type="ARBA" id="ARBA00023136"/>
    </source>
</evidence>
<dbReference type="PANTHER" id="PTHR30614">
    <property type="entry name" value="MEMBRANE COMPONENT OF AMINO ACID ABC TRANSPORTER"/>
    <property type="match status" value="1"/>
</dbReference>
<proteinExistence type="inferred from homology"/>
<evidence type="ECO:0000256" key="8">
    <source>
        <dbReference type="SAM" id="MobiDB-lite"/>
    </source>
</evidence>
<evidence type="ECO:0000313" key="10">
    <source>
        <dbReference type="EMBL" id="NYS69206.1"/>
    </source>
</evidence>
<feature type="transmembrane region" description="Helical" evidence="7">
    <location>
        <begin position="207"/>
        <end position="229"/>
    </location>
</feature>
<dbReference type="RefSeq" id="WP_179900500.1">
    <property type="nucleotide sequence ID" value="NZ_JACBXV010000075.1"/>
</dbReference>
<keyword evidence="2 7" id="KW-0813">Transport</keyword>
<feature type="domain" description="ABC transmembrane type-1" evidence="9">
    <location>
        <begin position="90"/>
        <end position="285"/>
    </location>
</feature>
<feature type="transmembrane region" description="Helical" evidence="7">
    <location>
        <begin position="262"/>
        <end position="285"/>
    </location>
</feature>
<evidence type="ECO:0000256" key="3">
    <source>
        <dbReference type="ARBA" id="ARBA00022475"/>
    </source>
</evidence>
<dbReference type="NCBIfam" id="TIGR01726">
    <property type="entry name" value="HEQRo_perm_3TM"/>
    <property type="match status" value="1"/>
</dbReference>
<evidence type="ECO:0000256" key="5">
    <source>
        <dbReference type="ARBA" id="ARBA00022989"/>
    </source>
</evidence>
<keyword evidence="6 7" id="KW-0472">Membrane</keyword>
<accession>A0A853EN59</accession>
<dbReference type="Gene3D" id="1.10.3720.10">
    <property type="entry name" value="MetI-like"/>
    <property type="match status" value="1"/>
</dbReference>
<evidence type="ECO:0000259" key="9">
    <source>
        <dbReference type="PROSITE" id="PS50928"/>
    </source>
</evidence>
<dbReference type="GO" id="GO:0043190">
    <property type="term" value="C:ATP-binding cassette (ABC) transporter complex"/>
    <property type="evidence" value="ECO:0007669"/>
    <property type="project" value="InterPro"/>
</dbReference>
<organism evidence="10 11">
    <name type="scientific">Actinomyces bowdenii</name>
    <dbReference type="NCBI Taxonomy" id="131109"/>
    <lineage>
        <taxon>Bacteria</taxon>
        <taxon>Bacillati</taxon>
        <taxon>Actinomycetota</taxon>
        <taxon>Actinomycetes</taxon>
        <taxon>Actinomycetales</taxon>
        <taxon>Actinomycetaceae</taxon>
        <taxon>Actinomyces</taxon>
    </lineage>
</organism>
<evidence type="ECO:0000313" key="11">
    <source>
        <dbReference type="Proteomes" id="UP000572528"/>
    </source>
</evidence>
<dbReference type="Proteomes" id="UP000572528">
    <property type="component" value="Unassembled WGS sequence"/>
</dbReference>
<reference evidence="10 11" key="1">
    <citation type="submission" date="2020-07" db="EMBL/GenBank/DDBJ databases">
        <title>MOT database genomes.</title>
        <authorList>
            <person name="Joseph S."/>
            <person name="Aduse-Opoku J."/>
            <person name="Hashim A."/>
            <person name="Wade W."/>
            <person name="Curtis M."/>
        </authorList>
    </citation>
    <scope>NUCLEOTIDE SEQUENCE [LARGE SCALE GENOMIC DNA]</scope>
    <source>
        <strain evidence="10 11">WMus004</strain>
    </source>
</reference>
<comment type="similarity">
    <text evidence="7">Belongs to the binding-protein-dependent transport system permease family.</text>
</comment>
<dbReference type="Pfam" id="PF00528">
    <property type="entry name" value="BPD_transp_1"/>
    <property type="match status" value="1"/>
</dbReference>
<keyword evidence="4 7" id="KW-0812">Transmembrane</keyword>
<keyword evidence="3" id="KW-1003">Cell membrane</keyword>
<gene>
    <name evidence="10" type="ORF">HZZ05_06685</name>
</gene>
<comment type="caution">
    <text evidence="10">The sequence shown here is derived from an EMBL/GenBank/DDBJ whole genome shotgun (WGS) entry which is preliminary data.</text>
</comment>
<evidence type="ECO:0000256" key="2">
    <source>
        <dbReference type="ARBA" id="ARBA00022448"/>
    </source>
</evidence>
<dbReference type="GO" id="GO:0022857">
    <property type="term" value="F:transmembrane transporter activity"/>
    <property type="evidence" value="ECO:0007669"/>
    <property type="project" value="InterPro"/>
</dbReference>
<dbReference type="CDD" id="cd06261">
    <property type="entry name" value="TM_PBP2"/>
    <property type="match status" value="1"/>
</dbReference>
<evidence type="ECO:0000256" key="4">
    <source>
        <dbReference type="ARBA" id="ARBA00022692"/>
    </source>
</evidence>
<feature type="transmembrane region" description="Helical" evidence="7">
    <location>
        <begin position="41"/>
        <end position="61"/>
    </location>
</feature>
<feature type="transmembrane region" description="Helical" evidence="7">
    <location>
        <begin position="135"/>
        <end position="155"/>
    </location>
</feature>
<feature type="region of interest" description="Disordered" evidence="8">
    <location>
        <begin position="1"/>
        <end position="27"/>
    </location>
</feature>
<dbReference type="AlphaFoldDB" id="A0A853EN59"/>
<comment type="subcellular location">
    <subcellularLocation>
        <location evidence="1 7">Cell membrane</location>
        <topology evidence="1 7">Multi-pass membrane protein</topology>
    </subcellularLocation>
</comment>
<dbReference type="InterPro" id="IPR000515">
    <property type="entry name" value="MetI-like"/>
</dbReference>
<dbReference type="GO" id="GO:0006865">
    <property type="term" value="P:amino acid transport"/>
    <property type="evidence" value="ECO:0007669"/>
    <property type="project" value="TreeGrafter"/>
</dbReference>
<sequence length="294" mass="32265">MTSPAALGTVLGTGLGRRRPQGPTDADLLFDAPGPRTRRRILWTSILVSAVLVALVALALYQAHLAGQLAYPKWRYFLGRSTVAFLLSALRDTLIAASIAALISFPLGVLLGWIRLARSTAVRLVVGTWIDAMRAIPMLLLIYFFLLAVPPLTGYTLPTMWMLVVPIIMCSSATTAEVFRAGVLALDKGQSEAAQALGMSRGQTMRLILAPQALRLMLPTLITQLVTILKDTSLGYVVAYNELMYAGRRLETFARSEYRLDIYLQTYLVIALIYLLANWALGVLARKVEARTRA</sequence>
<dbReference type="PANTHER" id="PTHR30614:SF21">
    <property type="entry name" value="AMINO ACID ABC TRANSPORTER PERMEASE"/>
    <property type="match status" value="1"/>
</dbReference>
<keyword evidence="5 7" id="KW-1133">Transmembrane helix</keyword>